<dbReference type="Proteomes" id="UP000002058">
    <property type="component" value="Unassembled WGS sequence"/>
</dbReference>
<evidence type="ECO:0000256" key="1">
    <source>
        <dbReference type="SAM" id="MobiDB-lite"/>
    </source>
</evidence>
<dbReference type="OrthoDB" id="4197676at2759"/>
<dbReference type="EMBL" id="CH476618">
    <property type="protein sequence ID" value="EEP82018.1"/>
    <property type="molecule type" value="Genomic_DNA"/>
</dbReference>
<feature type="domain" description="Peroxin/Ferlin" evidence="2">
    <location>
        <begin position="191"/>
        <end position="227"/>
    </location>
</feature>
<name>C4JWE1_UNCRE</name>
<dbReference type="STRING" id="336963.C4JWE1"/>
<feature type="compositionally biased region" description="Basic and acidic residues" evidence="1">
    <location>
        <begin position="58"/>
        <end position="86"/>
    </location>
</feature>
<protein>
    <recommendedName>
        <fullName evidence="2">Peroxin/Ferlin domain-containing protein</fullName>
    </recommendedName>
</protein>
<dbReference type="HOGENOM" id="CLU_259195_0_0_1"/>
<organism evidence="3 4">
    <name type="scientific">Uncinocarpus reesii (strain UAMH 1704)</name>
    <dbReference type="NCBI Taxonomy" id="336963"/>
    <lineage>
        <taxon>Eukaryota</taxon>
        <taxon>Fungi</taxon>
        <taxon>Dikarya</taxon>
        <taxon>Ascomycota</taxon>
        <taxon>Pezizomycotina</taxon>
        <taxon>Eurotiomycetes</taxon>
        <taxon>Eurotiomycetidae</taxon>
        <taxon>Onygenales</taxon>
        <taxon>Onygenaceae</taxon>
        <taxon>Uncinocarpus</taxon>
    </lineage>
</organism>
<dbReference type="InterPro" id="IPR006614">
    <property type="entry name" value="Peroxin/Ferlin"/>
</dbReference>
<feature type="compositionally biased region" description="Low complexity" evidence="1">
    <location>
        <begin position="25"/>
        <end position="35"/>
    </location>
</feature>
<dbReference type="RefSeq" id="XP_002583916.1">
    <property type="nucleotide sequence ID" value="XM_002583870.1"/>
</dbReference>
<feature type="region of interest" description="Disordered" evidence="1">
    <location>
        <begin position="528"/>
        <end position="581"/>
    </location>
</feature>
<keyword evidence="4" id="KW-1185">Reference proteome</keyword>
<reference evidence="4" key="1">
    <citation type="journal article" date="2009" name="Genome Res.">
        <title>Comparative genomic analyses of the human fungal pathogens Coccidioides and their relatives.</title>
        <authorList>
            <person name="Sharpton T.J."/>
            <person name="Stajich J.E."/>
            <person name="Rounsley S.D."/>
            <person name="Gardner M.J."/>
            <person name="Wortman J.R."/>
            <person name="Jordar V.S."/>
            <person name="Maiti R."/>
            <person name="Kodira C.D."/>
            <person name="Neafsey D.E."/>
            <person name="Zeng Q."/>
            <person name="Hung C.-Y."/>
            <person name="McMahan C."/>
            <person name="Muszewska A."/>
            <person name="Grynberg M."/>
            <person name="Mandel M.A."/>
            <person name="Kellner E.M."/>
            <person name="Barker B.M."/>
            <person name="Galgiani J.N."/>
            <person name="Orbach M.J."/>
            <person name="Kirkland T.N."/>
            <person name="Cole G.T."/>
            <person name="Henn M.R."/>
            <person name="Birren B.W."/>
            <person name="Taylor J.W."/>
        </authorList>
    </citation>
    <scope>NUCLEOTIDE SEQUENCE [LARGE SCALE GENOMIC DNA]</scope>
    <source>
        <strain evidence="4">UAMH 1704</strain>
    </source>
</reference>
<feature type="region of interest" description="Disordered" evidence="1">
    <location>
        <begin position="16"/>
        <end position="43"/>
    </location>
</feature>
<evidence type="ECO:0000313" key="4">
    <source>
        <dbReference type="Proteomes" id="UP000002058"/>
    </source>
</evidence>
<dbReference type="VEuPathDB" id="FungiDB:UREG_06883"/>
<dbReference type="GeneID" id="8442422"/>
<dbReference type="GO" id="GO:0016020">
    <property type="term" value="C:membrane"/>
    <property type="evidence" value="ECO:0007669"/>
    <property type="project" value="InterPro"/>
</dbReference>
<dbReference type="OMA" id="YLFRCLE"/>
<evidence type="ECO:0000259" key="2">
    <source>
        <dbReference type="SMART" id="SM00694"/>
    </source>
</evidence>
<dbReference type="SMART" id="SM00694">
    <property type="entry name" value="DysFC"/>
    <property type="match status" value="1"/>
</dbReference>
<feature type="region of interest" description="Disordered" evidence="1">
    <location>
        <begin position="58"/>
        <end position="116"/>
    </location>
</feature>
<sequence>MTDATTITLVDNTHPEIDSDITPILSSSFSRPPRSLAKKLTRNSVRENLARRKYAKWQQDRYDNRQNECSRESSLSRRQSSQRERTTSIGPSSTATDDAETAGLDGASTATRGEPQSEIDVLYENQRGMFFFGIPYYSEKSLLNLDPTAWLTKNFEMSPVDITNAQLPDPSWEWDWKTWYIDMSYDVDEEGWQYSFSFASRFAWHGTHPWFHSFVRRRRWLRKRVKKGTKELRRIMTEDRSQAYSTIDEFLTSRTASRTREPSICREGTSHVSTIQQDQEDVISPDEITNPVTLLKAVKRAALDREKIEAVKAFVHMGGEELAYLEETLPEILSLLLFHTSRRQLADFLLSAIEEIPEDTKDEKAQRRRSNLVKAVGATYRQYKGLEFWGDVGSEIAAVKGKAPPKFLATVEINTRTLGVNKPQSSSLPPSMLSGSRYCLRTGISTSSVSEKLVVAGNEPLLFLYPRFFSSQFDGSRPKPSTGASIQALGVRRRPKLLSKDNLRYLKREAPSRRSSQLAVSRCCSESENGALPVSPRKKVWGQFSRPTKNTKSHTPRDESDSANVPGEKGLTDSAYDIDGQHTPSACRRLAYTGTRHANDLPIDYKQTTAGPKKTSPWNAFGKRAESLHNGDLVQERYTRGEKEMAMSHEAYALGKEDKSNSQLDSGFKRGDWHGVEPASEYQGNRISVNRKGSTKKVYSRGAFSEQSAESNAAQIEQQEASDLGRAGSGFERSSYEVPNPGNKRPLVQRVIHSKWAPSGSQSSKNVAESKSKGIALKSLRGNQNHNVTERRVNRYNSTSKSKTPECRITSLSTRQRKSIGAASSQLVDSDATNEVPESTESGHKRSHWLRIVDILKHRRNKEPEFDLAEFKQYLQVMTVLLRLMRNTTEYSTEKFECHKVIQLQEHEVVYLTGDDAETSWDIPVVSGCRVHVLPREDDDFGSTRNVLLLGSSKAIKLAEEQLQEELKHTHRPGLPPFAREGDNSKTPLIRSIWAFRRMRTAEGEIERAMRTEGVWINQTWQDARVDDYPMPKVWTVRSFADYVETVTCFFNTKAPQRVVYPNGDIHEIVVRDILFRLFDNPDNRKYFSSRALSLAMSYLHHHRFFDDTRALIPILEEFLTRRSAKRLLQSAASNYNMGFFKLYLEMFEKSKIPPDEYYWIAFLQSIRSNIMRTYFCDLIHNLGAMKKPDVVNYAVNITINHRFRTHLSNGGSGADFVKAMNLKFGDNWVSIAAINKIILETTLASNLDARNDILKFCWEKQLKLDTMTLNNALLYYVESKHIMSGLNFFAKFIKVYRVKMNGLTWQLLWFLGLRRRSYSLCRVIWRYACFLNGTTGGIIKTVRDSLARPLKLDGHLTVGERWIMYLGKIVIGIIPHKPRPSDEHTTDLKELYAETEVDSNEAYPVDPKDATVDHLCTDSKTGPPLEWRVAAADELVEKDLQARRTHKPCIALEEILLRALNRDLFWSKSSKDVHLQREAALPVPIEPKYQSGLTEVEEKMIQEEIEAVFKRSEFEESLSFDDDLDDFPDLQYKLVPSGPE</sequence>
<feature type="compositionally biased region" description="Polar residues" evidence="1">
    <location>
        <begin position="759"/>
        <end position="769"/>
    </location>
</feature>
<evidence type="ECO:0000313" key="3">
    <source>
        <dbReference type="EMBL" id="EEP82018.1"/>
    </source>
</evidence>
<accession>C4JWE1</accession>
<proteinExistence type="predicted"/>
<dbReference type="eggNOG" id="ENOG502S2MG">
    <property type="taxonomic scope" value="Eukaryota"/>
</dbReference>
<feature type="compositionally biased region" description="Polar residues" evidence="1">
    <location>
        <begin position="705"/>
        <end position="721"/>
    </location>
</feature>
<dbReference type="InParanoid" id="C4JWE1"/>
<dbReference type="KEGG" id="ure:UREG_06883"/>
<feature type="compositionally biased region" description="Polar residues" evidence="1">
    <location>
        <begin position="822"/>
        <end position="840"/>
    </location>
</feature>
<feature type="region of interest" description="Disordered" evidence="1">
    <location>
        <begin position="692"/>
        <end position="842"/>
    </location>
</feature>
<gene>
    <name evidence="3" type="ORF">UREG_06883</name>
</gene>